<proteinExistence type="predicted"/>
<gene>
    <name evidence="1" type="ORF">BJ138DRAFT_1160872</name>
</gene>
<sequence>MATDFWVSSHYKRWIIDRATLRQARVDDLQYVEDPEFLDFFSIFFANVIAKLGKKLNLRQRVIASATVFFRRFYLKNSYCETDPFIVIAACCYVAAKTEESPIHIKNMVAEARLFFSQTPYCVKSFPSDNSKLAEMEFYLVDDLECDLTIFHPYRTLLSLVRKEDSSEFQAEAGELSLGIDDGIRYWGTGDGQLELPDGALQLAWSIVNDTYRSDLCLIYPPHLLAVTALYLTLVLHAPTRDMIQQHPQSALRQGQAQSLDQQISPRRSSRQASHSSGTGKKPAPDIVGFFADLNVSMPLVASVAQEIISLYTLWDRYKEDSPPENTSRTSVQSQAAQVGSPFSSATHVSHSGSHSGVGTPVTGIPDVANDVPKVGTTGVVTPMILMQVLTRMRENRLSDLSHPASGRPVAVNKMLERTQAAG</sequence>
<accession>A0ACB8A1L6</accession>
<name>A0ACB8A1L6_9AGAM</name>
<dbReference type="EMBL" id="MU267936">
    <property type="protein sequence ID" value="KAH7907126.1"/>
    <property type="molecule type" value="Genomic_DNA"/>
</dbReference>
<dbReference type="Proteomes" id="UP000790377">
    <property type="component" value="Unassembled WGS sequence"/>
</dbReference>
<comment type="caution">
    <text evidence="1">The sequence shown here is derived from an EMBL/GenBank/DDBJ whole genome shotgun (WGS) entry which is preliminary data.</text>
</comment>
<evidence type="ECO:0000313" key="2">
    <source>
        <dbReference type="Proteomes" id="UP000790377"/>
    </source>
</evidence>
<keyword evidence="2" id="KW-1185">Reference proteome</keyword>
<evidence type="ECO:0000313" key="1">
    <source>
        <dbReference type="EMBL" id="KAH7907126.1"/>
    </source>
</evidence>
<protein>
    <submittedName>
        <fullName evidence="1">Cyclin-like protein</fullName>
    </submittedName>
</protein>
<reference evidence="1" key="1">
    <citation type="journal article" date="2021" name="New Phytol.">
        <title>Evolutionary innovations through gain and loss of genes in the ectomycorrhizal Boletales.</title>
        <authorList>
            <person name="Wu G."/>
            <person name="Miyauchi S."/>
            <person name="Morin E."/>
            <person name="Kuo A."/>
            <person name="Drula E."/>
            <person name="Varga T."/>
            <person name="Kohler A."/>
            <person name="Feng B."/>
            <person name="Cao Y."/>
            <person name="Lipzen A."/>
            <person name="Daum C."/>
            <person name="Hundley H."/>
            <person name="Pangilinan J."/>
            <person name="Johnson J."/>
            <person name="Barry K."/>
            <person name="LaButti K."/>
            <person name="Ng V."/>
            <person name="Ahrendt S."/>
            <person name="Min B."/>
            <person name="Choi I.G."/>
            <person name="Park H."/>
            <person name="Plett J.M."/>
            <person name="Magnuson J."/>
            <person name="Spatafora J.W."/>
            <person name="Nagy L.G."/>
            <person name="Henrissat B."/>
            <person name="Grigoriev I.V."/>
            <person name="Yang Z.L."/>
            <person name="Xu J."/>
            <person name="Martin F.M."/>
        </authorList>
    </citation>
    <scope>NUCLEOTIDE SEQUENCE</scope>
    <source>
        <strain evidence="1">ATCC 28755</strain>
    </source>
</reference>
<organism evidence="1 2">
    <name type="scientific">Hygrophoropsis aurantiaca</name>
    <dbReference type="NCBI Taxonomy" id="72124"/>
    <lineage>
        <taxon>Eukaryota</taxon>
        <taxon>Fungi</taxon>
        <taxon>Dikarya</taxon>
        <taxon>Basidiomycota</taxon>
        <taxon>Agaricomycotina</taxon>
        <taxon>Agaricomycetes</taxon>
        <taxon>Agaricomycetidae</taxon>
        <taxon>Boletales</taxon>
        <taxon>Coniophorineae</taxon>
        <taxon>Hygrophoropsidaceae</taxon>
        <taxon>Hygrophoropsis</taxon>
    </lineage>
</organism>